<dbReference type="RefSeq" id="WP_138551775.1">
    <property type="nucleotide sequence ID" value="NZ_PNCH01000030.1"/>
</dbReference>
<name>A0A5S3WQH7_9GAMM</name>
<protein>
    <submittedName>
        <fullName evidence="2">Uncharacterized protein</fullName>
    </submittedName>
</protein>
<dbReference type="OrthoDB" id="5772064at2"/>
<evidence type="ECO:0000313" key="2">
    <source>
        <dbReference type="EMBL" id="TMP29906.1"/>
    </source>
</evidence>
<feature type="signal peptide" evidence="1">
    <location>
        <begin position="1"/>
        <end position="24"/>
    </location>
</feature>
<gene>
    <name evidence="2" type="ORF">CWB99_07410</name>
</gene>
<dbReference type="EMBL" id="PNCI01000016">
    <property type="protein sequence ID" value="TMP29906.1"/>
    <property type="molecule type" value="Genomic_DNA"/>
</dbReference>
<comment type="caution">
    <text evidence="2">The sequence shown here is derived from an EMBL/GenBank/DDBJ whole genome shotgun (WGS) entry which is preliminary data.</text>
</comment>
<sequence>MLGQLKTRTLLLTAAVILSAGVFSFSGDDALIAKHDMCQCSTTQVSQHAQANACKLESHTSWYAWLTGGSSNGQFHYLDLLELLLGSDDEQTSSQFSQF</sequence>
<accession>A0A5S3WQH7</accession>
<dbReference type="Proteomes" id="UP000310249">
    <property type="component" value="Unassembled WGS sequence"/>
</dbReference>
<dbReference type="AlphaFoldDB" id="A0A5S3WQH7"/>
<organism evidence="2 3">
    <name type="scientific">Pseudoalteromonas rubra</name>
    <dbReference type="NCBI Taxonomy" id="43658"/>
    <lineage>
        <taxon>Bacteria</taxon>
        <taxon>Pseudomonadati</taxon>
        <taxon>Pseudomonadota</taxon>
        <taxon>Gammaproteobacteria</taxon>
        <taxon>Alteromonadales</taxon>
        <taxon>Pseudoalteromonadaceae</taxon>
        <taxon>Pseudoalteromonas</taxon>
    </lineage>
</organism>
<evidence type="ECO:0000313" key="3">
    <source>
        <dbReference type="Proteomes" id="UP000310249"/>
    </source>
</evidence>
<evidence type="ECO:0000256" key="1">
    <source>
        <dbReference type="SAM" id="SignalP"/>
    </source>
</evidence>
<keyword evidence="1" id="KW-0732">Signal</keyword>
<reference evidence="3" key="2">
    <citation type="submission" date="2019-06" db="EMBL/GenBank/DDBJ databases">
        <title>Co-occurence of chitin degradation, pigmentation and bioactivity in marine Pseudoalteromonas.</title>
        <authorList>
            <person name="Sonnenschein E.C."/>
            <person name="Bech P.K."/>
        </authorList>
    </citation>
    <scope>NUCLEOTIDE SEQUENCE [LARGE SCALE GENOMIC DNA]</scope>
    <source>
        <strain evidence="3">S2676</strain>
    </source>
</reference>
<reference evidence="2 3" key="1">
    <citation type="submission" date="2018-01" db="EMBL/GenBank/DDBJ databases">
        <authorList>
            <person name="Paulsen S."/>
            <person name="Gram L.K."/>
        </authorList>
    </citation>
    <scope>NUCLEOTIDE SEQUENCE [LARGE SCALE GENOMIC DNA]</scope>
    <source>
        <strain evidence="2 3">S2676</strain>
    </source>
</reference>
<feature type="chain" id="PRO_5024436456" evidence="1">
    <location>
        <begin position="25"/>
        <end position="99"/>
    </location>
</feature>
<proteinExistence type="predicted"/>